<protein>
    <submittedName>
        <fullName evidence="1">Uncharacterized protein</fullName>
    </submittedName>
</protein>
<evidence type="ECO:0000313" key="1">
    <source>
        <dbReference type="EMBL" id="JAD20672.1"/>
    </source>
</evidence>
<reference evidence="1" key="1">
    <citation type="submission" date="2014-09" db="EMBL/GenBank/DDBJ databases">
        <authorList>
            <person name="Magalhaes I.L.F."/>
            <person name="Oliveira U."/>
            <person name="Santos F.R."/>
            <person name="Vidigal T.H.D.A."/>
            <person name="Brescovit A.D."/>
            <person name="Santos A.J."/>
        </authorList>
    </citation>
    <scope>NUCLEOTIDE SEQUENCE</scope>
    <source>
        <tissue evidence="1">Shoot tissue taken approximately 20 cm above the soil surface</tissue>
    </source>
</reference>
<organism evidence="1">
    <name type="scientific">Arundo donax</name>
    <name type="common">Giant reed</name>
    <name type="synonym">Donax arundinaceus</name>
    <dbReference type="NCBI Taxonomy" id="35708"/>
    <lineage>
        <taxon>Eukaryota</taxon>
        <taxon>Viridiplantae</taxon>
        <taxon>Streptophyta</taxon>
        <taxon>Embryophyta</taxon>
        <taxon>Tracheophyta</taxon>
        <taxon>Spermatophyta</taxon>
        <taxon>Magnoliopsida</taxon>
        <taxon>Liliopsida</taxon>
        <taxon>Poales</taxon>
        <taxon>Poaceae</taxon>
        <taxon>PACMAD clade</taxon>
        <taxon>Arundinoideae</taxon>
        <taxon>Arundineae</taxon>
        <taxon>Arundo</taxon>
    </lineage>
</organism>
<proteinExistence type="predicted"/>
<dbReference type="AlphaFoldDB" id="A0A0A8YB42"/>
<dbReference type="EMBL" id="GBRH01277223">
    <property type="protein sequence ID" value="JAD20672.1"/>
    <property type="molecule type" value="Transcribed_RNA"/>
</dbReference>
<reference evidence="1" key="2">
    <citation type="journal article" date="2015" name="Data Brief">
        <title>Shoot transcriptome of the giant reed, Arundo donax.</title>
        <authorList>
            <person name="Barrero R.A."/>
            <person name="Guerrero F.D."/>
            <person name="Moolhuijzen P."/>
            <person name="Goolsby J.A."/>
            <person name="Tidwell J."/>
            <person name="Bellgard S.E."/>
            <person name="Bellgard M.I."/>
        </authorList>
    </citation>
    <scope>NUCLEOTIDE SEQUENCE</scope>
    <source>
        <tissue evidence="1">Shoot tissue taken approximately 20 cm above the soil surface</tissue>
    </source>
</reference>
<sequence length="82" mass="8739">MRKRSMPFPNAQCFSGLDLELGVGDVVAAVGADLVEGIRGQPAAPPSPHPLTDCLSQIPVVGLPLSSSRSIRLIYFFLFSQV</sequence>
<name>A0A0A8YB42_ARUDO</name>
<accession>A0A0A8YB42</accession>